<comment type="caution">
    <text evidence="1">The sequence shown here is derived from an EMBL/GenBank/DDBJ whole genome shotgun (WGS) entry which is preliminary data.</text>
</comment>
<name>A0A822Z488_NELNU</name>
<dbReference type="EMBL" id="DUZY01000004">
    <property type="protein sequence ID" value="DAD38305.1"/>
    <property type="molecule type" value="Genomic_DNA"/>
</dbReference>
<organism evidence="1 2">
    <name type="scientific">Nelumbo nucifera</name>
    <name type="common">Sacred lotus</name>
    <dbReference type="NCBI Taxonomy" id="4432"/>
    <lineage>
        <taxon>Eukaryota</taxon>
        <taxon>Viridiplantae</taxon>
        <taxon>Streptophyta</taxon>
        <taxon>Embryophyta</taxon>
        <taxon>Tracheophyta</taxon>
        <taxon>Spermatophyta</taxon>
        <taxon>Magnoliopsida</taxon>
        <taxon>Proteales</taxon>
        <taxon>Nelumbonaceae</taxon>
        <taxon>Nelumbo</taxon>
    </lineage>
</organism>
<dbReference type="Proteomes" id="UP000607653">
    <property type="component" value="Unassembled WGS sequence"/>
</dbReference>
<keyword evidence="2" id="KW-1185">Reference proteome</keyword>
<proteinExistence type="predicted"/>
<gene>
    <name evidence="1" type="ORF">HUJ06_008946</name>
</gene>
<dbReference type="AlphaFoldDB" id="A0A822Z488"/>
<protein>
    <submittedName>
        <fullName evidence="1">Uncharacterized protein</fullName>
    </submittedName>
</protein>
<sequence length="181" mass="19964">MGSSSKHNQAPNFNYTNNNHVGFPMMDAEELQVGLGQMIRFSGRPSNGISGSYTSMDKARKGKETLTVTRKCFAFLELMSSFLLGFAPQSLASSRRRFQGANHFPITFPDVIQQPPPFANNVVQQQPPLPSALPQQQEENGSGIESELDILLELSVLFQRVGLESIAHLQCFSLLPSFMNG</sequence>
<evidence type="ECO:0000313" key="1">
    <source>
        <dbReference type="EMBL" id="DAD38305.1"/>
    </source>
</evidence>
<reference evidence="1 2" key="1">
    <citation type="journal article" date="2020" name="Mol. Biol. Evol.">
        <title>Distinct Expression and Methylation Patterns for Genes with Different Fates following a Single Whole-Genome Duplication in Flowering Plants.</title>
        <authorList>
            <person name="Shi T."/>
            <person name="Rahmani R.S."/>
            <person name="Gugger P.F."/>
            <person name="Wang M."/>
            <person name="Li H."/>
            <person name="Zhang Y."/>
            <person name="Li Z."/>
            <person name="Wang Q."/>
            <person name="Van de Peer Y."/>
            <person name="Marchal K."/>
            <person name="Chen J."/>
        </authorList>
    </citation>
    <scope>NUCLEOTIDE SEQUENCE [LARGE SCALE GENOMIC DNA]</scope>
    <source>
        <tissue evidence="1">Leaf</tissue>
    </source>
</reference>
<evidence type="ECO:0000313" key="2">
    <source>
        <dbReference type="Proteomes" id="UP000607653"/>
    </source>
</evidence>
<accession>A0A822Z488</accession>